<reference evidence="2" key="2">
    <citation type="submission" date="2020-05" db="UniProtKB">
        <authorList>
            <consortium name="EnsemblMetazoa"/>
        </authorList>
    </citation>
    <scope>IDENTIFICATION</scope>
</reference>
<evidence type="ECO:0000313" key="3">
    <source>
        <dbReference type="Proteomes" id="UP000030765"/>
    </source>
</evidence>
<keyword evidence="3" id="KW-1185">Reference proteome</keyword>
<accession>A0A084VKS6</accession>
<dbReference type="AlphaFoldDB" id="A0A084VKS6"/>
<dbReference type="Proteomes" id="UP000030765">
    <property type="component" value="Unassembled WGS sequence"/>
</dbReference>
<protein>
    <submittedName>
        <fullName evidence="1 2">Uncharacterized protein</fullName>
    </submittedName>
</protein>
<evidence type="ECO:0000313" key="2">
    <source>
        <dbReference type="EnsemblMetazoa" id="ASIC005944-PA"/>
    </source>
</evidence>
<dbReference type="EMBL" id="KE524949">
    <property type="protein sequence ID" value="KFB38570.1"/>
    <property type="molecule type" value="Genomic_DNA"/>
</dbReference>
<proteinExistence type="predicted"/>
<dbReference type="EMBL" id="ATLV01014248">
    <property type="status" value="NOT_ANNOTATED_CDS"/>
    <property type="molecule type" value="Genomic_DNA"/>
</dbReference>
<evidence type="ECO:0000313" key="1">
    <source>
        <dbReference type="EMBL" id="KFB38570.1"/>
    </source>
</evidence>
<dbReference type="VEuPathDB" id="VectorBase:ASIS001354"/>
<dbReference type="EnsemblMetazoa" id="ASIC005944-RA">
    <property type="protein sequence ID" value="ASIC005944-PA"/>
    <property type="gene ID" value="ASIC005944"/>
</dbReference>
<organism evidence="2 3">
    <name type="scientific">Anopheles sinensis</name>
    <name type="common">Mosquito</name>
    <dbReference type="NCBI Taxonomy" id="74873"/>
    <lineage>
        <taxon>Eukaryota</taxon>
        <taxon>Metazoa</taxon>
        <taxon>Ecdysozoa</taxon>
        <taxon>Arthropoda</taxon>
        <taxon>Hexapoda</taxon>
        <taxon>Insecta</taxon>
        <taxon>Pterygota</taxon>
        <taxon>Neoptera</taxon>
        <taxon>Endopterygota</taxon>
        <taxon>Diptera</taxon>
        <taxon>Nematocera</taxon>
        <taxon>Culicoidea</taxon>
        <taxon>Culicidae</taxon>
        <taxon>Anophelinae</taxon>
        <taxon>Anopheles</taxon>
    </lineage>
</organism>
<reference evidence="1 3" key="1">
    <citation type="journal article" date="2014" name="BMC Genomics">
        <title>Genome sequence of Anopheles sinensis provides insight into genetics basis of mosquito competence for malaria parasites.</title>
        <authorList>
            <person name="Zhou D."/>
            <person name="Zhang D."/>
            <person name="Ding G."/>
            <person name="Shi L."/>
            <person name="Hou Q."/>
            <person name="Ye Y."/>
            <person name="Xu Y."/>
            <person name="Zhou H."/>
            <person name="Xiong C."/>
            <person name="Li S."/>
            <person name="Yu J."/>
            <person name="Hong S."/>
            <person name="Yu X."/>
            <person name="Zou P."/>
            <person name="Chen C."/>
            <person name="Chang X."/>
            <person name="Wang W."/>
            <person name="Lv Y."/>
            <person name="Sun Y."/>
            <person name="Ma L."/>
            <person name="Shen B."/>
            <person name="Zhu C."/>
        </authorList>
    </citation>
    <scope>NUCLEOTIDE SEQUENCE [LARGE SCALE GENOMIC DNA]</scope>
</reference>
<name>A0A084VKS6_ANOSI</name>
<gene>
    <name evidence="1" type="ORF">ZHAS_00005944</name>
</gene>
<dbReference type="VEuPathDB" id="VectorBase:ASIC005944"/>
<sequence>MCHAKRPPKLIRFKLEAEEVFGRRKCNKKLVKETVPLYTKLIIKCNFDSPIWYKNGRLVPVDHKQGKS</sequence>